<evidence type="ECO:0000313" key="3">
    <source>
        <dbReference type="Proteomes" id="UP001430954"/>
    </source>
</evidence>
<feature type="domain" description="YdhG-like" evidence="1">
    <location>
        <begin position="29"/>
        <end position="134"/>
    </location>
</feature>
<comment type="caution">
    <text evidence="2">The sequence shown here is derived from an EMBL/GenBank/DDBJ whole genome shotgun (WGS) entry which is preliminary data.</text>
</comment>
<evidence type="ECO:0000313" key="2">
    <source>
        <dbReference type="EMBL" id="MBZ4038039.1"/>
    </source>
</evidence>
<evidence type="ECO:0000259" key="1">
    <source>
        <dbReference type="Pfam" id="PF08818"/>
    </source>
</evidence>
<dbReference type="EMBL" id="JAINZW010000001">
    <property type="protein sequence ID" value="MBZ4038039.1"/>
    <property type="molecule type" value="Genomic_DNA"/>
</dbReference>
<proteinExistence type="predicted"/>
<dbReference type="Proteomes" id="UP001430954">
    <property type="component" value="Unassembled WGS sequence"/>
</dbReference>
<reference evidence="2 3" key="1">
    <citation type="submission" date="2021-09" db="EMBL/GenBank/DDBJ databases">
        <title>Lysobacter sp. 13A isolated from the river sediment.</title>
        <authorList>
            <person name="Liu H."/>
            <person name="Li S."/>
            <person name="Mao S."/>
        </authorList>
    </citation>
    <scope>NUCLEOTIDE SEQUENCE [LARGE SCALE GENOMIC DNA]</scope>
    <source>
        <strain evidence="2 3">13A</strain>
    </source>
</reference>
<gene>
    <name evidence="2" type="ORF">K6753_00630</name>
</gene>
<organism evidence="2 3">
    <name type="scientific">Novilysobacter selenitireducens</name>
    <dbReference type="NCBI Taxonomy" id="2872639"/>
    <lineage>
        <taxon>Bacteria</taxon>
        <taxon>Pseudomonadati</taxon>
        <taxon>Pseudomonadota</taxon>
        <taxon>Gammaproteobacteria</taxon>
        <taxon>Lysobacterales</taxon>
        <taxon>Lysobacteraceae</taxon>
        <taxon>Novilysobacter</taxon>
    </lineage>
</organism>
<sequence length="145" mass="16155">MERRVATEAKTKPGAGSVEGFLAAQDPARQADCHTLVELMRESTGCDPVLWGPAIVGFDTYTYRYESGREGDWPIVGFSPRKQALTLYIMPGFDAYEPLLARLGKFSTGKSCLYLKRLSDVDMDVLRQLVDESVAAMRARYPRNA</sequence>
<accession>A0ABS7T2E4</accession>
<dbReference type="InterPro" id="IPR014922">
    <property type="entry name" value="YdhG-like"/>
</dbReference>
<dbReference type="Pfam" id="PF08818">
    <property type="entry name" value="DUF1801"/>
    <property type="match status" value="1"/>
</dbReference>
<name>A0ABS7T2E4_9GAMM</name>
<dbReference type="RefSeq" id="WP_223674258.1">
    <property type="nucleotide sequence ID" value="NZ_JAINZW010000001.1"/>
</dbReference>
<keyword evidence="3" id="KW-1185">Reference proteome</keyword>
<protein>
    <submittedName>
        <fullName evidence="2">DUF1801 domain-containing protein</fullName>
    </submittedName>
</protein>
<dbReference type="SUPFAM" id="SSF159888">
    <property type="entry name" value="YdhG-like"/>
    <property type="match status" value="1"/>
</dbReference>